<feature type="transmembrane region" description="Helical" evidence="1">
    <location>
        <begin position="15"/>
        <end position="32"/>
    </location>
</feature>
<keyword evidence="1" id="KW-0812">Transmembrane</keyword>
<evidence type="ECO:0000313" key="2">
    <source>
        <dbReference type="EMBL" id="AYV76309.1"/>
    </source>
</evidence>
<keyword evidence="1" id="KW-0472">Membrane</keyword>
<organism evidence="2">
    <name type="scientific">Terrestrivirus sp</name>
    <dbReference type="NCBI Taxonomy" id="2487775"/>
    <lineage>
        <taxon>Viruses</taxon>
        <taxon>Varidnaviria</taxon>
        <taxon>Bamfordvirae</taxon>
        <taxon>Nucleocytoviricota</taxon>
        <taxon>Megaviricetes</taxon>
        <taxon>Imitervirales</taxon>
        <taxon>Mimiviridae</taxon>
        <taxon>Klosneuvirinae</taxon>
    </lineage>
</organism>
<gene>
    <name evidence="2" type="ORF">Terrestrivirus5_131</name>
</gene>
<evidence type="ECO:0000256" key="1">
    <source>
        <dbReference type="SAM" id="Phobius"/>
    </source>
</evidence>
<protein>
    <submittedName>
        <fullName evidence="2">Uncharacterized protein</fullName>
    </submittedName>
</protein>
<keyword evidence="1" id="KW-1133">Transmembrane helix</keyword>
<dbReference type="EMBL" id="MK071983">
    <property type="protein sequence ID" value="AYV76309.1"/>
    <property type="molecule type" value="Genomic_DNA"/>
</dbReference>
<proteinExistence type="predicted"/>
<accession>A0A3G4ZS92</accession>
<feature type="transmembrane region" description="Helical" evidence="1">
    <location>
        <begin position="72"/>
        <end position="92"/>
    </location>
</feature>
<name>A0A3G4ZS92_9VIRU</name>
<feature type="transmembrane region" description="Helical" evidence="1">
    <location>
        <begin position="44"/>
        <end position="66"/>
    </location>
</feature>
<reference evidence="2" key="1">
    <citation type="submission" date="2018-10" db="EMBL/GenBank/DDBJ databases">
        <title>Hidden diversity of soil giant viruses.</title>
        <authorList>
            <person name="Schulz F."/>
            <person name="Alteio L."/>
            <person name="Goudeau D."/>
            <person name="Ryan E.M."/>
            <person name="Malmstrom R.R."/>
            <person name="Blanchard J."/>
            <person name="Woyke T."/>
        </authorList>
    </citation>
    <scope>NUCLEOTIDE SEQUENCE</scope>
    <source>
        <strain evidence="2">TEV1</strain>
    </source>
</reference>
<sequence length="123" mass="14052">MEHDIELYINTFNDLSVFTMISLITGFIWYYGNPVDILTHPFSTFMDGAVGAFITNLCANLVRAFFCPDEFVFVLSTFLLLSGCFCFALSFFKETKIVRLSRTLKDPGRDNTSYVENLLDTNK</sequence>